<dbReference type="Pfam" id="PF13505">
    <property type="entry name" value="OMP_b-brl"/>
    <property type="match status" value="1"/>
</dbReference>
<dbReference type="InterPro" id="IPR011250">
    <property type="entry name" value="OMP/PagP_B-barrel"/>
</dbReference>
<feature type="chain" id="PRO_5016769793" evidence="2">
    <location>
        <begin position="25"/>
        <end position="260"/>
    </location>
</feature>
<reference evidence="4 5" key="1">
    <citation type="submission" date="2018-07" db="EMBL/GenBank/DDBJ databases">
        <title>Genomic Encyclopedia of Type Strains, Phase III (KMG-III): the genomes of soil and plant-associated and newly described type strains.</title>
        <authorList>
            <person name="Whitman W."/>
        </authorList>
    </citation>
    <scope>NUCLEOTIDE SEQUENCE [LARGE SCALE GENOMIC DNA]</scope>
    <source>
        <strain evidence="4 5">31-25a</strain>
    </source>
</reference>
<dbReference type="RefSeq" id="WP_114431575.1">
    <property type="nucleotide sequence ID" value="NZ_QPJM01000013.1"/>
</dbReference>
<dbReference type="AlphaFoldDB" id="A0A368YMN5"/>
<dbReference type="EMBL" id="QPJM01000013">
    <property type="protein sequence ID" value="RCW80556.1"/>
    <property type="molecule type" value="Genomic_DNA"/>
</dbReference>
<feature type="signal peptide" evidence="2">
    <location>
        <begin position="1"/>
        <end position="24"/>
    </location>
</feature>
<gene>
    <name evidence="4" type="ORF">C7476_11325</name>
</gene>
<keyword evidence="5" id="KW-1185">Reference proteome</keyword>
<comment type="caution">
    <text evidence="4">The sequence shown here is derived from an EMBL/GenBank/DDBJ whole genome shotgun (WGS) entry which is preliminary data.</text>
</comment>
<dbReference type="SUPFAM" id="SSF56925">
    <property type="entry name" value="OMPA-like"/>
    <property type="match status" value="1"/>
</dbReference>
<evidence type="ECO:0000313" key="4">
    <source>
        <dbReference type="EMBL" id="RCW80556.1"/>
    </source>
</evidence>
<feature type="domain" description="Outer membrane protein beta-barrel" evidence="3">
    <location>
        <begin position="12"/>
        <end position="260"/>
    </location>
</feature>
<accession>A0A368YMN5</accession>
<sequence length="260" mass="28208">MSTFTKHAVMGAALLCLGAVPAYSADIQDPQVVEVQQFGGWYLRGDIGMSNQQFDGLDYVGFADPAVHGWHDEGDFDAGITGQIGVGYQFNDWFRADVTGQYRGKTEFSALDFYDTDGIPDNGDEATNEYHAKKSEWLFLANAYTDLGTYAGLTPYVGAGIGASRNTISNFTDNNAITGGGGFAGSDSQWEFAWALHAGVGIKATDRMTIDLGYSYLDLGDGQTANASNFIPSQTRPNPEPFKFKDITSHDFKVGVRYAF</sequence>
<dbReference type="OrthoDB" id="5643626at2"/>
<dbReference type="Proteomes" id="UP000253324">
    <property type="component" value="Unassembled WGS sequence"/>
</dbReference>
<protein>
    <submittedName>
        <fullName evidence="4">Opacity protein-like surface antigen</fullName>
    </submittedName>
</protein>
<evidence type="ECO:0000256" key="2">
    <source>
        <dbReference type="SAM" id="SignalP"/>
    </source>
</evidence>
<organism evidence="4 5">
    <name type="scientific">Phyllobacterium bourgognense</name>
    <dbReference type="NCBI Taxonomy" id="314236"/>
    <lineage>
        <taxon>Bacteria</taxon>
        <taxon>Pseudomonadati</taxon>
        <taxon>Pseudomonadota</taxon>
        <taxon>Alphaproteobacteria</taxon>
        <taxon>Hyphomicrobiales</taxon>
        <taxon>Phyllobacteriaceae</taxon>
        <taxon>Phyllobacterium</taxon>
    </lineage>
</organism>
<evidence type="ECO:0000256" key="1">
    <source>
        <dbReference type="ARBA" id="ARBA00022729"/>
    </source>
</evidence>
<evidence type="ECO:0000259" key="3">
    <source>
        <dbReference type="Pfam" id="PF13505"/>
    </source>
</evidence>
<evidence type="ECO:0000313" key="5">
    <source>
        <dbReference type="Proteomes" id="UP000253324"/>
    </source>
</evidence>
<proteinExistence type="predicted"/>
<name>A0A368YMN5_9HYPH</name>
<dbReference type="Gene3D" id="2.40.160.20">
    <property type="match status" value="1"/>
</dbReference>
<keyword evidence="1 2" id="KW-0732">Signal</keyword>
<dbReference type="InterPro" id="IPR027385">
    <property type="entry name" value="Beta-barrel_OMP"/>
</dbReference>